<organism evidence="5 6">
    <name type="scientific">Blastopirellula marina</name>
    <dbReference type="NCBI Taxonomy" id="124"/>
    <lineage>
        <taxon>Bacteria</taxon>
        <taxon>Pseudomonadati</taxon>
        <taxon>Planctomycetota</taxon>
        <taxon>Planctomycetia</taxon>
        <taxon>Pirellulales</taxon>
        <taxon>Pirellulaceae</taxon>
        <taxon>Blastopirellula</taxon>
    </lineage>
</organism>
<dbReference type="GO" id="GO:0003677">
    <property type="term" value="F:DNA binding"/>
    <property type="evidence" value="ECO:0007669"/>
    <property type="project" value="UniProtKB-KW"/>
</dbReference>
<dbReference type="Gene3D" id="1.10.10.10">
    <property type="entry name" value="Winged helix-like DNA-binding domain superfamily/Winged helix DNA-binding domain"/>
    <property type="match status" value="1"/>
</dbReference>
<evidence type="ECO:0000313" key="6">
    <source>
        <dbReference type="Proteomes" id="UP000238322"/>
    </source>
</evidence>
<evidence type="ECO:0000256" key="1">
    <source>
        <dbReference type="ARBA" id="ARBA00023015"/>
    </source>
</evidence>
<dbReference type="PRINTS" id="PR00598">
    <property type="entry name" value="HTHMARR"/>
</dbReference>
<evidence type="ECO:0000313" key="5">
    <source>
        <dbReference type="EMBL" id="PQO34151.1"/>
    </source>
</evidence>
<evidence type="ECO:0000259" key="4">
    <source>
        <dbReference type="PROSITE" id="PS50995"/>
    </source>
</evidence>
<dbReference type="PANTHER" id="PTHR33164">
    <property type="entry name" value="TRANSCRIPTIONAL REGULATOR, MARR FAMILY"/>
    <property type="match status" value="1"/>
</dbReference>
<evidence type="ECO:0000256" key="3">
    <source>
        <dbReference type="ARBA" id="ARBA00023163"/>
    </source>
</evidence>
<gene>
    <name evidence="5" type="ORF">C5Y83_11455</name>
</gene>
<dbReference type="PROSITE" id="PS50995">
    <property type="entry name" value="HTH_MARR_2"/>
    <property type="match status" value="1"/>
</dbReference>
<dbReference type="RefSeq" id="WP_105329881.1">
    <property type="nucleotide sequence ID" value="NZ_PUHY01000010.1"/>
</dbReference>
<dbReference type="EMBL" id="PUHY01000010">
    <property type="protein sequence ID" value="PQO34151.1"/>
    <property type="molecule type" value="Genomic_DNA"/>
</dbReference>
<dbReference type="OrthoDB" id="32523at2"/>
<comment type="caution">
    <text evidence="5">The sequence shown here is derived from an EMBL/GenBank/DDBJ whole genome shotgun (WGS) entry which is preliminary data.</text>
</comment>
<feature type="domain" description="HTH marR-type" evidence="4">
    <location>
        <begin position="1"/>
        <end position="138"/>
    </location>
</feature>
<dbReference type="SMART" id="SM00347">
    <property type="entry name" value="HTH_MARR"/>
    <property type="match status" value="1"/>
</dbReference>
<accession>A0A2S8FPP8</accession>
<dbReference type="AlphaFoldDB" id="A0A2S8FPP8"/>
<name>A0A2S8FPP8_9BACT</name>
<sequence>MQYDFQASTGYWITLTAHQYQQRVDSELRPFGITFRQFQVLAWLKYDGSLTQSELARRMLIEPPTLAGIMTRMETLHWIQRVSCSFDRRKKYLEVGPAAEPVWKKIVAVLNKIRQEAVQGLTPHEVDQLHALLGRVLQNLGGTSSTPTSSEVATHQS</sequence>
<dbReference type="SUPFAM" id="SSF46785">
    <property type="entry name" value="Winged helix' DNA-binding domain"/>
    <property type="match status" value="1"/>
</dbReference>
<dbReference type="InterPro" id="IPR000835">
    <property type="entry name" value="HTH_MarR-typ"/>
</dbReference>
<dbReference type="GO" id="GO:0006950">
    <property type="term" value="P:response to stress"/>
    <property type="evidence" value="ECO:0007669"/>
    <property type="project" value="TreeGrafter"/>
</dbReference>
<dbReference type="GO" id="GO:0003700">
    <property type="term" value="F:DNA-binding transcription factor activity"/>
    <property type="evidence" value="ECO:0007669"/>
    <property type="project" value="InterPro"/>
</dbReference>
<reference evidence="5 6" key="1">
    <citation type="submission" date="2018-02" db="EMBL/GenBank/DDBJ databases">
        <title>Comparative genomes isolates from brazilian mangrove.</title>
        <authorList>
            <person name="Araujo J.E."/>
            <person name="Taketani R.G."/>
            <person name="Silva M.C.P."/>
            <person name="Loureco M.V."/>
            <person name="Andreote F.D."/>
        </authorList>
    </citation>
    <scope>NUCLEOTIDE SEQUENCE [LARGE SCALE GENOMIC DNA]</scope>
    <source>
        <strain evidence="5 6">Hex-1 MGV</strain>
    </source>
</reference>
<keyword evidence="1" id="KW-0805">Transcription regulation</keyword>
<dbReference type="InterPro" id="IPR036388">
    <property type="entry name" value="WH-like_DNA-bd_sf"/>
</dbReference>
<dbReference type="Pfam" id="PF12802">
    <property type="entry name" value="MarR_2"/>
    <property type="match status" value="1"/>
</dbReference>
<dbReference type="Proteomes" id="UP000238322">
    <property type="component" value="Unassembled WGS sequence"/>
</dbReference>
<dbReference type="PANTHER" id="PTHR33164:SF64">
    <property type="entry name" value="TRANSCRIPTIONAL REGULATOR SLYA"/>
    <property type="match status" value="1"/>
</dbReference>
<proteinExistence type="predicted"/>
<evidence type="ECO:0000256" key="2">
    <source>
        <dbReference type="ARBA" id="ARBA00023125"/>
    </source>
</evidence>
<keyword evidence="2" id="KW-0238">DNA-binding</keyword>
<dbReference type="InterPro" id="IPR039422">
    <property type="entry name" value="MarR/SlyA-like"/>
</dbReference>
<protein>
    <submittedName>
        <fullName evidence="5">MarR family transcriptional regulator</fullName>
    </submittedName>
</protein>
<keyword evidence="3" id="KW-0804">Transcription</keyword>
<dbReference type="InterPro" id="IPR036390">
    <property type="entry name" value="WH_DNA-bd_sf"/>
</dbReference>